<keyword evidence="1" id="KW-0812">Transmembrane</keyword>
<sequence length="218" mass="23798">MNFSNLGISYQSLTSGHIDGQIRVQRRNKVVLLTGIFIIVALLVSMLVIVIFYVATRKQQTSIFVSSSTAKTPSDTSTYNVISILANVCMQRSVEYIASGKPLQNFTRYPIDASLLIPEAVIYLNITMYPPNVGCTWSLDIFPMDGRALPTSGEKTNSVFGRYDLDQDSTVEYRSAGKLKDWGAGTGKFIVGFTGAWYGTAGIGCKGNGTMTLCFSHS</sequence>
<evidence type="ECO:0000256" key="1">
    <source>
        <dbReference type="SAM" id="Phobius"/>
    </source>
</evidence>
<feature type="transmembrane region" description="Helical" evidence="1">
    <location>
        <begin position="30"/>
        <end position="55"/>
    </location>
</feature>
<name>A0A814JUR5_ADIRI</name>
<evidence type="ECO:0000313" key="4">
    <source>
        <dbReference type="Proteomes" id="UP000663828"/>
    </source>
</evidence>
<comment type="caution">
    <text evidence="2">The sequence shown here is derived from an EMBL/GenBank/DDBJ whole genome shotgun (WGS) entry which is preliminary data.</text>
</comment>
<reference evidence="2" key="1">
    <citation type="submission" date="2021-02" db="EMBL/GenBank/DDBJ databases">
        <authorList>
            <person name="Nowell W R."/>
        </authorList>
    </citation>
    <scope>NUCLEOTIDE SEQUENCE</scope>
</reference>
<dbReference type="EMBL" id="CAJNOR010000951">
    <property type="protein sequence ID" value="CAF1043959.1"/>
    <property type="molecule type" value="Genomic_DNA"/>
</dbReference>
<organism evidence="2 4">
    <name type="scientific">Adineta ricciae</name>
    <name type="common">Rotifer</name>
    <dbReference type="NCBI Taxonomy" id="249248"/>
    <lineage>
        <taxon>Eukaryota</taxon>
        <taxon>Metazoa</taxon>
        <taxon>Spiralia</taxon>
        <taxon>Gnathifera</taxon>
        <taxon>Rotifera</taxon>
        <taxon>Eurotatoria</taxon>
        <taxon>Bdelloidea</taxon>
        <taxon>Adinetida</taxon>
        <taxon>Adinetidae</taxon>
        <taxon>Adineta</taxon>
    </lineage>
</organism>
<dbReference type="EMBL" id="CAJNOJ010000268">
    <property type="protein sequence ID" value="CAF1355044.1"/>
    <property type="molecule type" value="Genomic_DNA"/>
</dbReference>
<gene>
    <name evidence="3" type="ORF">EDS130_LOCUS33495</name>
    <name evidence="2" type="ORF">XAT740_LOCUS15414</name>
</gene>
<evidence type="ECO:0000313" key="3">
    <source>
        <dbReference type="EMBL" id="CAF1355044.1"/>
    </source>
</evidence>
<proteinExistence type="predicted"/>
<dbReference type="Proteomes" id="UP000663852">
    <property type="component" value="Unassembled WGS sequence"/>
</dbReference>
<dbReference type="OrthoDB" id="9993303at2759"/>
<keyword evidence="1" id="KW-0472">Membrane</keyword>
<keyword evidence="4" id="KW-1185">Reference proteome</keyword>
<dbReference type="AlphaFoldDB" id="A0A814JUR5"/>
<protein>
    <submittedName>
        <fullName evidence="2">Uncharacterized protein</fullName>
    </submittedName>
</protein>
<evidence type="ECO:0000313" key="2">
    <source>
        <dbReference type="EMBL" id="CAF1043959.1"/>
    </source>
</evidence>
<dbReference type="Proteomes" id="UP000663828">
    <property type="component" value="Unassembled WGS sequence"/>
</dbReference>
<keyword evidence="1" id="KW-1133">Transmembrane helix</keyword>
<accession>A0A814JUR5</accession>